<protein>
    <submittedName>
        <fullName evidence="1">Uncharacterized protein</fullName>
    </submittedName>
</protein>
<keyword evidence="2" id="KW-1185">Reference proteome</keyword>
<dbReference type="AlphaFoldDB" id="A0A1B4V315"/>
<proteinExistence type="predicted"/>
<organism evidence="1 2">
    <name type="scientific">Sulfurifustis variabilis</name>
    <dbReference type="NCBI Taxonomy" id="1675686"/>
    <lineage>
        <taxon>Bacteria</taxon>
        <taxon>Pseudomonadati</taxon>
        <taxon>Pseudomonadota</taxon>
        <taxon>Gammaproteobacteria</taxon>
        <taxon>Acidiferrobacterales</taxon>
        <taxon>Acidiferrobacteraceae</taxon>
        <taxon>Sulfurifustis</taxon>
    </lineage>
</organism>
<name>A0A1B4V315_9GAMM</name>
<dbReference type="EMBL" id="AP014936">
    <property type="protein sequence ID" value="BAU47950.1"/>
    <property type="molecule type" value="Genomic_DNA"/>
</dbReference>
<accession>A0A1B4V315</accession>
<dbReference type="KEGG" id="sva:SVA_1385"/>
<reference evidence="1 2" key="1">
    <citation type="submission" date="2015-08" db="EMBL/GenBank/DDBJ databases">
        <title>Complete genome sequence of Sulfurifustis variabilis.</title>
        <authorList>
            <person name="Miura A."/>
            <person name="Kojima H."/>
            <person name="Fukui M."/>
        </authorList>
    </citation>
    <scope>NUCLEOTIDE SEQUENCE [LARGE SCALE GENOMIC DNA]</scope>
    <source>
        <strain evidence="2">skN76</strain>
    </source>
</reference>
<gene>
    <name evidence="1" type="ORF">SVA_1385</name>
</gene>
<evidence type="ECO:0000313" key="1">
    <source>
        <dbReference type="EMBL" id="BAU47950.1"/>
    </source>
</evidence>
<dbReference type="OrthoDB" id="5795373at2"/>
<dbReference type="RefSeq" id="WP_096460508.1">
    <property type="nucleotide sequence ID" value="NZ_AP014936.1"/>
</dbReference>
<dbReference type="Proteomes" id="UP000218899">
    <property type="component" value="Chromosome"/>
</dbReference>
<evidence type="ECO:0000313" key="2">
    <source>
        <dbReference type="Proteomes" id="UP000218899"/>
    </source>
</evidence>
<sequence length="160" mass="17839">MRDYTSEQIDRIRNAVAEARAALRTRRRYDPLEFARVYVAHDGVQIPGEPPDSPARIRLAEALLEALAEGRDAAGNPGLSHELERVRTETRWAEAEESDDIVGFRLELPPAALLERPCRQLLKLDRGLGPAVFPKTQVVVLAPACGGARFVPVREHEIEQ</sequence>